<reference evidence="2 3" key="1">
    <citation type="journal article" date="2003" name="Nature">
        <title>Genome divergence in two Prochlorococcus ecotypes reflects oceanic niche differentiation.</title>
        <authorList>
            <person name="Rocap G."/>
            <person name="Larimer F.W."/>
            <person name="Lamerdin J.E."/>
            <person name="Malfatti S."/>
            <person name="Chain P."/>
            <person name="Ahlgren N.A."/>
            <person name="Arellano A."/>
            <person name="Coleman M."/>
            <person name="Hauser L."/>
            <person name="Hess W.R."/>
            <person name="Johnson Z.I."/>
            <person name="Land M.L."/>
            <person name="Lindell D."/>
            <person name="Post A.F."/>
            <person name="Regala W."/>
            <person name="Shah M."/>
            <person name="Shaw S.L."/>
            <person name="Steglich C."/>
            <person name="Sullivan M.B."/>
            <person name="Ting C.S."/>
            <person name="Tolonen A."/>
            <person name="Webb E.A."/>
            <person name="Zinser E.R."/>
            <person name="Chisholm S.W."/>
        </authorList>
    </citation>
    <scope>NUCLEOTIDE SEQUENCE [LARGE SCALE GENOMIC DNA]</scope>
    <source>
        <strain evidence="3">CCMP1986 / NIES-2087 / MED4</strain>
    </source>
</reference>
<dbReference type="eggNOG" id="ENOG502ZK8J">
    <property type="taxonomic scope" value="Bacteria"/>
</dbReference>
<dbReference type="Pfam" id="PF14105">
    <property type="entry name" value="DUF4278"/>
    <property type="match status" value="1"/>
</dbReference>
<evidence type="ECO:0000313" key="2">
    <source>
        <dbReference type="EMBL" id="CAP16350.1"/>
    </source>
</evidence>
<protein>
    <recommendedName>
        <fullName evidence="4">DUF4278 domain-containing protein</fullName>
    </recommendedName>
</protein>
<accession>A8WI63</accession>
<proteinExistence type="predicted"/>
<dbReference type="HOGENOM" id="CLU_186204_1_0_3"/>
<dbReference type="Proteomes" id="UP000001026">
    <property type="component" value="Chromosome"/>
</dbReference>
<evidence type="ECO:0000313" key="3">
    <source>
        <dbReference type="Proteomes" id="UP000001026"/>
    </source>
</evidence>
<dbReference type="EMBL" id="BX548174">
    <property type="protein sequence ID" value="CAP16350.1"/>
    <property type="molecule type" value="Genomic_DNA"/>
</dbReference>
<dbReference type="InterPro" id="IPR025458">
    <property type="entry name" value="DUF4278"/>
</dbReference>
<feature type="region of interest" description="Disordered" evidence="1">
    <location>
        <begin position="44"/>
        <end position="65"/>
    </location>
</feature>
<evidence type="ECO:0000256" key="1">
    <source>
        <dbReference type="SAM" id="MobiDB-lite"/>
    </source>
</evidence>
<organism evidence="2 3">
    <name type="scientific">Prochlorococcus marinus subsp. pastoris (strain CCMP1986 / NIES-2087 / MED4)</name>
    <dbReference type="NCBI Taxonomy" id="59919"/>
    <lineage>
        <taxon>Bacteria</taxon>
        <taxon>Bacillati</taxon>
        <taxon>Cyanobacteriota</taxon>
        <taxon>Cyanophyceae</taxon>
        <taxon>Synechococcales</taxon>
        <taxon>Prochlorococcaceae</taxon>
        <taxon>Prochlorococcus</taxon>
    </lineage>
</organism>
<gene>
    <name evidence="2" type="ordered locus">PMM1846</name>
</gene>
<dbReference type="KEGG" id="pmm:PMM1846"/>
<sequence>MAVLSHRNMTTLTYRGKNYVQNKKAAKKQPVELTYRRNVYTNRMDDASSSNEKAELNYRGAKYTK</sequence>
<dbReference type="STRING" id="59919.PMM1846"/>
<dbReference type="AlphaFoldDB" id="A8WI63"/>
<evidence type="ECO:0008006" key="4">
    <source>
        <dbReference type="Google" id="ProtNLM"/>
    </source>
</evidence>
<name>A8WI63_PROMP</name>